<dbReference type="SMART" id="SM00342">
    <property type="entry name" value="HTH_ARAC"/>
    <property type="match status" value="1"/>
</dbReference>
<name>A0A1N6QHW9_9GAMM</name>
<dbReference type="InterPro" id="IPR029062">
    <property type="entry name" value="Class_I_gatase-like"/>
</dbReference>
<dbReference type="GO" id="GO:0003700">
    <property type="term" value="F:DNA-binding transcription factor activity"/>
    <property type="evidence" value="ECO:0007669"/>
    <property type="project" value="InterPro"/>
</dbReference>
<dbReference type="SUPFAM" id="SSF46689">
    <property type="entry name" value="Homeodomain-like"/>
    <property type="match status" value="2"/>
</dbReference>
<reference evidence="4 5" key="1">
    <citation type="submission" date="2017-01" db="EMBL/GenBank/DDBJ databases">
        <authorList>
            <person name="Mah S.A."/>
            <person name="Swanson W.J."/>
            <person name="Moy G.W."/>
            <person name="Vacquier V.D."/>
        </authorList>
    </citation>
    <scope>NUCLEOTIDE SEQUENCE [LARGE SCALE GENOMIC DNA]</scope>
    <source>
        <strain evidence="4 5">DSM 7027</strain>
    </source>
</reference>
<dbReference type="RefSeq" id="WP_076462028.1">
    <property type="nucleotide sequence ID" value="NZ_FTMN01000002.1"/>
</dbReference>
<dbReference type="InterPro" id="IPR052158">
    <property type="entry name" value="INH-QAR"/>
</dbReference>
<organism evidence="4 5">
    <name type="scientific">Marinobacterium stanieri</name>
    <dbReference type="NCBI Taxonomy" id="49186"/>
    <lineage>
        <taxon>Bacteria</taxon>
        <taxon>Pseudomonadati</taxon>
        <taxon>Pseudomonadota</taxon>
        <taxon>Gammaproteobacteria</taxon>
        <taxon>Oceanospirillales</taxon>
        <taxon>Oceanospirillaceae</taxon>
        <taxon>Marinobacterium</taxon>
    </lineage>
</organism>
<evidence type="ECO:0000259" key="3">
    <source>
        <dbReference type="PROSITE" id="PS01124"/>
    </source>
</evidence>
<dbReference type="PANTHER" id="PTHR43130:SF3">
    <property type="entry name" value="HTH-TYPE TRANSCRIPTIONAL REGULATOR RV1931C"/>
    <property type="match status" value="1"/>
</dbReference>
<keyword evidence="5" id="KW-1185">Reference proteome</keyword>
<dbReference type="InterPro" id="IPR002818">
    <property type="entry name" value="DJ-1/PfpI"/>
</dbReference>
<dbReference type="AlphaFoldDB" id="A0A1N6QHW9"/>
<evidence type="ECO:0000313" key="5">
    <source>
        <dbReference type="Proteomes" id="UP000186895"/>
    </source>
</evidence>
<dbReference type="InterPro" id="IPR009057">
    <property type="entry name" value="Homeodomain-like_sf"/>
</dbReference>
<feature type="domain" description="HTH araC/xylS-type" evidence="3">
    <location>
        <begin position="213"/>
        <end position="311"/>
    </location>
</feature>
<dbReference type="CDD" id="cd03137">
    <property type="entry name" value="GATase1_AraC_1"/>
    <property type="match status" value="1"/>
</dbReference>
<dbReference type="EMBL" id="FTMN01000002">
    <property type="protein sequence ID" value="SIQ16168.1"/>
    <property type="molecule type" value="Genomic_DNA"/>
</dbReference>
<dbReference type="Proteomes" id="UP000186895">
    <property type="component" value="Unassembled WGS sequence"/>
</dbReference>
<keyword evidence="1" id="KW-0805">Transcription regulation</keyword>
<gene>
    <name evidence="4" type="ORF">SAMN05421647_102516</name>
</gene>
<dbReference type="PROSITE" id="PS01124">
    <property type="entry name" value="HTH_ARAC_FAMILY_2"/>
    <property type="match status" value="1"/>
</dbReference>
<keyword evidence="2" id="KW-0804">Transcription</keyword>
<dbReference type="InterPro" id="IPR018060">
    <property type="entry name" value="HTH_AraC"/>
</dbReference>
<dbReference type="Pfam" id="PF01965">
    <property type="entry name" value="DJ-1_PfpI"/>
    <property type="match status" value="1"/>
</dbReference>
<proteinExistence type="predicted"/>
<dbReference type="Pfam" id="PF12833">
    <property type="entry name" value="HTH_18"/>
    <property type="match status" value="1"/>
</dbReference>
<dbReference type="Gene3D" id="1.10.10.60">
    <property type="entry name" value="Homeodomain-like"/>
    <property type="match status" value="1"/>
</dbReference>
<protein>
    <submittedName>
        <fullName evidence="4">Transcriptional regulator, AraC family with amidase-like domain</fullName>
    </submittedName>
</protein>
<accession>A0A1N6QHW9</accession>
<dbReference type="Gene3D" id="3.40.50.880">
    <property type="match status" value="1"/>
</dbReference>
<evidence type="ECO:0000256" key="1">
    <source>
        <dbReference type="ARBA" id="ARBA00023015"/>
    </source>
</evidence>
<evidence type="ECO:0000313" key="4">
    <source>
        <dbReference type="EMBL" id="SIQ16168.1"/>
    </source>
</evidence>
<dbReference type="GO" id="GO:0043565">
    <property type="term" value="F:sequence-specific DNA binding"/>
    <property type="evidence" value="ECO:0007669"/>
    <property type="project" value="InterPro"/>
</dbReference>
<dbReference type="SUPFAM" id="SSF52317">
    <property type="entry name" value="Class I glutamine amidotransferase-like"/>
    <property type="match status" value="1"/>
</dbReference>
<sequence>MPHIIAVFVFADFQLLDASGPVAAFEAANRLVPGSYDLRLVSLDGGLIASSSGVSLLTSSCQEAGEVDTLMAVGGWGVYSAAECEQTLGWMRARSGTARRMTSVCSGAFLLGAAGVLDGRRATTHWNRSADFCRRFPQVRLEPDRIFVNDGPVWTSAGVSAGIDLALALITQDLGEAVARQVARQLVVYYRRPGGQSQFSELLDLAAPDSRFAPLLDHIRSHLRDPLQVEDLAHWMCMSPRHFSRLFTAEVGTTPARAVERLRVEAASSYLESGQDSIQVIANRCGFQDAERMRRAFVRIKGMPPSAFRRKGGQVTDV</sequence>
<evidence type="ECO:0000256" key="2">
    <source>
        <dbReference type="ARBA" id="ARBA00023163"/>
    </source>
</evidence>
<dbReference type="STRING" id="49186.SAMN05421647_102516"/>
<dbReference type="eggNOG" id="COG4977">
    <property type="taxonomic scope" value="Bacteria"/>
</dbReference>
<dbReference type="PANTHER" id="PTHR43130">
    <property type="entry name" value="ARAC-FAMILY TRANSCRIPTIONAL REGULATOR"/>
    <property type="match status" value="1"/>
</dbReference>